<dbReference type="EMBL" id="VMNW02000079">
    <property type="protein sequence ID" value="KAA9153156.1"/>
    <property type="molecule type" value="Genomic_DNA"/>
</dbReference>
<evidence type="ECO:0000259" key="5">
    <source>
        <dbReference type="Pfam" id="PF07992"/>
    </source>
</evidence>
<dbReference type="InterPro" id="IPR036188">
    <property type="entry name" value="FAD/NAD-bd_sf"/>
</dbReference>
<feature type="domain" description="FAD/NAD(P)-binding" evidence="5">
    <location>
        <begin position="3"/>
        <end position="280"/>
    </location>
</feature>
<keyword evidence="8" id="KW-1185">Reference proteome</keyword>
<evidence type="ECO:0000256" key="1">
    <source>
        <dbReference type="ARBA" id="ARBA00001974"/>
    </source>
</evidence>
<evidence type="ECO:0000259" key="6">
    <source>
        <dbReference type="Pfam" id="PF14759"/>
    </source>
</evidence>
<keyword evidence="2" id="KW-0285">Flavoprotein</keyword>
<evidence type="ECO:0000256" key="3">
    <source>
        <dbReference type="ARBA" id="ARBA00022827"/>
    </source>
</evidence>
<dbReference type="AlphaFoldDB" id="A0A5N0UW21"/>
<dbReference type="RefSeq" id="WP_144750430.1">
    <property type="nucleotide sequence ID" value="NZ_VMNW02000079.1"/>
</dbReference>
<dbReference type="InterPro" id="IPR028202">
    <property type="entry name" value="Reductase_C"/>
</dbReference>
<dbReference type="PANTHER" id="PTHR43557:SF2">
    <property type="entry name" value="RIESKE DOMAIN-CONTAINING PROTEIN-RELATED"/>
    <property type="match status" value="1"/>
</dbReference>
<dbReference type="InterPro" id="IPR016156">
    <property type="entry name" value="FAD/NAD-linked_Rdtase_dimer_sf"/>
</dbReference>
<protein>
    <submittedName>
        <fullName evidence="7">NAD(P)/FAD-dependent oxidoreductase</fullName>
    </submittedName>
</protein>
<dbReference type="Gene3D" id="3.30.390.30">
    <property type="match status" value="1"/>
</dbReference>
<name>A0A5N0UW21_9PSEU</name>
<dbReference type="InterPro" id="IPR050446">
    <property type="entry name" value="FAD-oxidoreductase/Apoptosis"/>
</dbReference>
<dbReference type="InterPro" id="IPR023753">
    <property type="entry name" value="FAD/NAD-binding_dom"/>
</dbReference>
<dbReference type="SUPFAM" id="SSF55424">
    <property type="entry name" value="FAD/NAD-linked reductases, dimerisation (C-terminal) domain"/>
    <property type="match status" value="1"/>
</dbReference>
<dbReference type="Pfam" id="PF14759">
    <property type="entry name" value="Reductase_C"/>
    <property type="match status" value="1"/>
</dbReference>
<accession>A0A5N0UW21</accession>
<feature type="domain" description="Reductase C-terminal" evidence="6">
    <location>
        <begin position="306"/>
        <end position="372"/>
    </location>
</feature>
<evidence type="ECO:0000256" key="4">
    <source>
        <dbReference type="ARBA" id="ARBA00023002"/>
    </source>
</evidence>
<dbReference type="Pfam" id="PF07992">
    <property type="entry name" value="Pyr_redox_2"/>
    <property type="match status" value="1"/>
</dbReference>
<keyword evidence="3" id="KW-0274">FAD</keyword>
<dbReference type="GO" id="GO:0016651">
    <property type="term" value="F:oxidoreductase activity, acting on NAD(P)H"/>
    <property type="evidence" value="ECO:0007669"/>
    <property type="project" value="TreeGrafter"/>
</dbReference>
<dbReference type="PRINTS" id="PR00368">
    <property type="entry name" value="FADPNR"/>
</dbReference>
<dbReference type="PANTHER" id="PTHR43557">
    <property type="entry name" value="APOPTOSIS-INDUCING FACTOR 1"/>
    <property type="match status" value="1"/>
</dbReference>
<dbReference type="Gene3D" id="3.50.50.60">
    <property type="entry name" value="FAD/NAD(P)-binding domain"/>
    <property type="match status" value="2"/>
</dbReference>
<evidence type="ECO:0000313" key="8">
    <source>
        <dbReference type="Proteomes" id="UP000319769"/>
    </source>
</evidence>
<dbReference type="SUPFAM" id="SSF51905">
    <property type="entry name" value="FAD/NAD(P)-binding domain"/>
    <property type="match status" value="1"/>
</dbReference>
<keyword evidence="4" id="KW-0560">Oxidoreductase</keyword>
<dbReference type="GO" id="GO:0005737">
    <property type="term" value="C:cytoplasm"/>
    <property type="evidence" value="ECO:0007669"/>
    <property type="project" value="TreeGrafter"/>
</dbReference>
<gene>
    <name evidence="7" type="ORF">FPZ12_035130</name>
</gene>
<dbReference type="OrthoDB" id="4475657at2"/>
<sequence length="375" mass="40205">MGHIVVVGGGLAAARLCEQLRAKGHEGELTVLCAESCPPYDRPPLTKGALTEERDTTLRTDFSSLRTDLRLGVPATSLDPDRDVVHTTEGEVPFDALVIATGASPIRLPGPGPQFTVRTAEDAARLRARLVPGTHLLLAGASWINAEVATSALKAGCRVTCVEPGPAPLALALGEEVGHRITQWWSEVDLRLGTGVTEVTATGARLTDGTHVDADVVVTGIGVRPETGWLAGSGIEVDRGVVVDEHLRTNRERVYAIGDVAARWSPRWNTRLRVEHWDDARSAPETVAAVILGDGGPLPVHDPVPYFWSDQFGRKIQYVGHHGPADSVEIRDGDEPKWSAAWHTPDGRLTAHLSVTQPKLMIKARAEIESAITAA</sequence>
<proteinExistence type="predicted"/>
<organism evidence="7 8">
    <name type="scientific">Amycolatopsis acidicola</name>
    <dbReference type="NCBI Taxonomy" id="2596893"/>
    <lineage>
        <taxon>Bacteria</taxon>
        <taxon>Bacillati</taxon>
        <taxon>Actinomycetota</taxon>
        <taxon>Actinomycetes</taxon>
        <taxon>Pseudonocardiales</taxon>
        <taxon>Pseudonocardiaceae</taxon>
        <taxon>Amycolatopsis</taxon>
    </lineage>
</organism>
<evidence type="ECO:0000313" key="7">
    <source>
        <dbReference type="EMBL" id="KAA9153156.1"/>
    </source>
</evidence>
<evidence type="ECO:0000256" key="2">
    <source>
        <dbReference type="ARBA" id="ARBA00022630"/>
    </source>
</evidence>
<reference evidence="7" key="1">
    <citation type="submission" date="2019-09" db="EMBL/GenBank/DDBJ databases">
        <authorList>
            <person name="Teo W.F.A."/>
            <person name="Duangmal K."/>
        </authorList>
    </citation>
    <scope>NUCLEOTIDE SEQUENCE [LARGE SCALE GENOMIC DNA]</scope>
    <source>
        <strain evidence="7">K81G1</strain>
    </source>
</reference>
<comment type="cofactor">
    <cofactor evidence="1">
        <name>FAD</name>
        <dbReference type="ChEBI" id="CHEBI:57692"/>
    </cofactor>
</comment>
<dbReference type="Proteomes" id="UP000319769">
    <property type="component" value="Unassembled WGS sequence"/>
</dbReference>
<comment type="caution">
    <text evidence="7">The sequence shown here is derived from an EMBL/GenBank/DDBJ whole genome shotgun (WGS) entry which is preliminary data.</text>
</comment>